<organism>
    <name type="scientific">Branchiostoma floridae</name>
    <name type="common">Florida lancelet</name>
    <name type="synonym">Amphioxus</name>
    <dbReference type="NCBI Taxonomy" id="7739"/>
    <lineage>
        <taxon>Eukaryota</taxon>
        <taxon>Metazoa</taxon>
        <taxon>Chordata</taxon>
        <taxon>Cephalochordata</taxon>
        <taxon>Leptocardii</taxon>
        <taxon>Amphioxiformes</taxon>
        <taxon>Branchiostomatidae</taxon>
        <taxon>Branchiostoma</taxon>
    </lineage>
</organism>
<feature type="compositionally biased region" description="Basic and acidic residues" evidence="1">
    <location>
        <begin position="46"/>
        <end position="60"/>
    </location>
</feature>
<accession>C3Z5E6</accession>
<feature type="compositionally biased region" description="Basic and acidic residues" evidence="1">
    <location>
        <begin position="7"/>
        <end position="25"/>
    </location>
</feature>
<proteinExistence type="predicted"/>
<feature type="region of interest" description="Disordered" evidence="1">
    <location>
        <begin position="1"/>
        <end position="147"/>
    </location>
</feature>
<sequence length="160" mass="17586">MTEDEEPKQSDEESLQKNQAEDVSQRDGSVAGSPEDTTETSASGEDYVKGDLVEAGDPPKVEVTTEPEKTEDNPEQHSKEDVTTTQQIDIQKNDTTLEIVTNKQNEERNRTSEVSDKGQSDLSAVDNGVGSEEVGQVEDSTHDDLEESARKFNKLAIRCV</sequence>
<feature type="compositionally biased region" description="Basic and acidic residues" evidence="1">
    <location>
        <begin position="104"/>
        <end position="119"/>
    </location>
</feature>
<evidence type="ECO:0000256" key="1">
    <source>
        <dbReference type="SAM" id="MobiDB-lite"/>
    </source>
</evidence>
<name>C3Z5E6_BRAFL</name>
<gene>
    <name evidence="2" type="ORF">BRAFLDRAFT_66223</name>
</gene>
<evidence type="ECO:0000313" key="2">
    <source>
        <dbReference type="EMBL" id="EEN52059.1"/>
    </source>
</evidence>
<feature type="compositionally biased region" description="Basic and acidic residues" evidence="1">
    <location>
        <begin position="66"/>
        <end position="82"/>
    </location>
</feature>
<dbReference type="AlphaFoldDB" id="C3Z5E6"/>
<feature type="compositionally biased region" description="Polar residues" evidence="1">
    <location>
        <begin position="83"/>
        <end position="103"/>
    </location>
</feature>
<reference evidence="2" key="1">
    <citation type="journal article" date="2008" name="Nature">
        <title>The amphioxus genome and the evolution of the chordate karyotype.</title>
        <authorList>
            <consortium name="US DOE Joint Genome Institute (JGI-PGF)"/>
            <person name="Putnam N.H."/>
            <person name="Butts T."/>
            <person name="Ferrier D.E.K."/>
            <person name="Furlong R.F."/>
            <person name="Hellsten U."/>
            <person name="Kawashima T."/>
            <person name="Robinson-Rechavi M."/>
            <person name="Shoguchi E."/>
            <person name="Terry A."/>
            <person name="Yu J.-K."/>
            <person name="Benito-Gutierrez E.L."/>
            <person name="Dubchak I."/>
            <person name="Garcia-Fernandez J."/>
            <person name="Gibson-Brown J.J."/>
            <person name="Grigoriev I.V."/>
            <person name="Horton A.C."/>
            <person name="de Jong P.J."/>
            <person name="Jurka J."/>
            <person name="Kapitonov V.V."/>
            <person name="Kohara Y."/>
            <person name="Kuroki Y."/>
            <person name="Lindquist E."/>
            <person name="Lucas S."/>
            <person name="Osoegawa K."/>
            <person name="Pennacchio L.A."/>
            <person name="Salamov A.A."/>
            <person name="Satou Y."/>
            <person name="Sauka-Spengler T."/>
            <person name="Schmutz J."/>
            <person name="Shin-I T."/>
            <person name="Toyoda A."/>
            <person name="Bronner-Fraser M."/>
            <person name="Fujiyama A."/>
            <person name="Holland L.Z."/>
            <person name="Holland P.W.H."/>
            <person name="Satoh N."/>
            <person name="Rokhsar D.S."/>
        </authorList>
    </citation>
    <scope>NUCLEOTIDE SEQUENCE [LARGE SCALE GENOMIC DNA]</scope>
    <source>
        <strain evidence="2">S238N-H82</strain>
        <tissue evidence="2">Testes</tissue>
    </source>
</reference>
<protein>
    <submittedName>
        <fullName evidence="2">Uncharacterized protein</fullName>
    </submittedName>
</protein>
<dbReference type="InParanoid" id="C3Z5E6"/>
<dbReference type="EMBL" id="GG666583">
    <property type="protein sequence ID" value="EEN52059.1"/>
    <property type="molecule type" value="Genomic_DNA"/>
</dbReference>